<dbReference type="PANTHER" id="PTHR47178">
    <property type="entry name" value="MONOOXYGENASE, FAD-BINDING"/>
    <property type="match status" value="1"/>
</dbReference>
<dbReference type="GO" id="GO:0004497">
    <property type="term" value="F:monooxygenase activity"/>
    <property type="evidence" value="ECO:0007669"/>
    <property type="project" value="UniProtKB-KW"/>
</dbReference>
<dbReference type="SUPFAM" id="SSF51905">
    <property type="entry name" value="FAD/NAD(P)-binding domain"/>
    <property type="match status" value="1"/>
</dbReference>
<dbReference type="Gene3D" id="3.50.50.60">
    <property type="entry name" value="FAD/NAD(P)-binding domain"/>
    <property type="match status" value="1"/>
</dbReference>
<organism evidence="6 7">
    <name type="scientific">Stackebrandtia nassauensis (strain DSM 44728 / CIP 108903 / NRRL B-16338 / NBRC 102104 / LLR-40K-21)</name>
    <dbReference type="NCBI Taxonomy" id="446470"/>
    <lineage>
        <taxon>Bacteria</taxon>
        <taxon>Bacillati</taxon>
        <taxon>Actinomycetota</taxon>
        <taxon>Actinomycetes</taxon>
        <taxon>Glycomycetales</taxon>
        <taxon>Glycomycetaceae</taxon>
        <taxon>Stackebrandtia</taxon>
    </lineage>
</organism>
<dbReference type="OrthoDB" id="3322136at2"/>
<keyword evidence="1" id="KW-0285">Flavoprotein</keyword>
<dbReference type="Pfam" id="PF01494">
    <property type="entry name" value="FAD_binding_3"/>
    <property type="match status" value="2"/>
</dbReference>
<sequence length="401" mass="43713">MSRPRVLIIGAGLGGLALAHGLRDAGVDHLVVERDASVRSRRQGYRIHINADGSTALYEVLPKRLWELFRATASIPGPVGEFYDHRFDVVHRFEADGSARTVHGLPEHLNVNRLTLREILATGLDTVRYGRTFTGYRRDADGRVVAHFADGGTETGDLLVAADGVHSRVRRQRLPHARVVDSGLRLIYATVPLTPATRPLFPEGMFGGYSAILGPKHRHLGGAPVEFAEPLSRTASRIAADASLTEHRSYMTSAFGARVEDLPDDEELFAMNPSALRGLALDMMDDWHPRARRMVEHWELSSVLPLLLRTSVPTEPWPASEVTLLGDAVHAMSPAGGSGANAAMLDGAILAARLREVRDGKPLLEAVAEYENAMREHGFAAVRMSADNGHRMLGQDPLPPA</sequence>
<keyword evidence="2" id="KW-0274">FAD</keyword>
<evidence type="ECO:0000256" key="2">
    <source>
        <dbReference type="ARBA" id="ARBA00022827"/>
    </source>
</evidence>
<evidence type="ECO:0000313" key="7">
    <source>
        <dbReference type="Proteomes" id="UP000000844"/>
    </source>
</evidence>
<evidence type="ECO:0000256" key="1">
    <source>
        <dbReference type="ARBA" id="ARBA00022630"/>
    </source>
</evidence>
<evidence type="ECO:0000313" key="6">
    <source>
        <dbReference type="EMBL" id="ADD45214.1"/>
    </source>
</evidence>
<feature type="domain" description="FAD-binding" evidence="5">
    <location>
        <begin position="5"/>
        <end position="172"/>
    </location>
</feature>
<evidence type="ECO:0000256" key="3">
    <source>
        <dbReference type="ARBA" id="ARBA00023002"/>
    </source>
</evidence>
<dbReference type="KEGG" id="sna:Snas_5584"/>
<dbReference type="GO" id="GO:0071949">
    <property type="term" value="F:FAD binding"/>
    <property type="evidence" value="ECO:0007669"/>
    <property type="project" value="InterPro"/>
</dbReference>
<keyword evidence="7" id="KW-1185">Reference proteome</keyword>
<keyword evidence="3" id="KW-0560">Oxidoreductase</keyword>
<evidence type="ECO:0000256" key="4">
    <source>
        <dbReference type="ARBA" id="ARBA00023033"/>
    </source>
</evidence>
<dbReference type="RefSeq" id="WP_013020785.1">
    <property type="nucleotide sequence ID" value="NC_013947.1"/>
</dbReference>
<gene>
    <name evidence="6" type="ordered locus">Snas_5584</name>
</gene>
<name>D3PWZ0_STANL</name>
<feature type="domain" description="FAD-binding" evidence="5">
    <location>
        <begin position="314"/>
        <end position="383"/>
    </location>
</feature>
<dbReference type="InterPro" id="IPR036188">
    <property type="entry name" value="FAD/NAD-bd_sf"/>
</dbReference>
<dbReference type="PRINTS" id="PR00420">
    <property type="entry name" value="RNGMNOXGNASE"/>
</dbReference>
<dbReference type="AlphaFoldDB" id="D3PWZ0"/>
<dbReference type="InterPro" id="IPR002938">
    <property type="entry name" value="FAD-bd"/>
</dbReference>
<dbReference type="Proteomes" id="UP000000844">
    <property type="component" value="Chromosome"/>
</dbReference>
<evidence type="ECO:0000259" key="5">
    <source>
        <dbReference type="Pfam" id="PF01494"/>
    </source>
</evidence>
<dbReference type="HOGENOM" id="CLU_009665_3_0_11"/>
<keyword evidence="4 6" id="KW-0503">Monooxygenase</keyword>
<accession>D3PWZ0</accession>
<protein>
    <submittedName>
        <fullName evidence="6">Monooxygenase FAD-binding protein</fullName>
    </submittedName>
</protein>
<proteinExistence type="predicted"/>
<dbReference type="eggNOG" id="COG0654">
    <property type="taxonomic scope" value="Bacteria"/>
</dbReference>
<dbReference type="STRING" id="446470.Snas_5584"/>
<dbReference type="PANTHER" id="PTHR47178:SF5">
    <property type="entry name" value="FAD-BINDING DOMAIN-CONTAINING PROTEIN"/>
    <property type="match status" value="1"/>
</dbReference>
<reference evidence="6 7" key="1">
    <citation type="journal article" date="2009" name="Stand. Genomic Sci.">
        <title>Complete genome sequence of Stackebrandtia nassauensis type strain (LLR-40K-21).</title>
        <authorList>
            <person name="Munk C."/>
            <person name="Lapidus A."/>
            <person name="Copeland A."/>
            <person name="Jando M."/>
            <person name="Mayilraj S."/>
            <person name="Glavina Del Rio T."/>
            <person name="Nolan M."/>
            <person name="Chen F."/>
            <person name="Lucas S."/>
            <person name="Tice H."/>
            <person name="Cheng J.F."/>
            <person name="Han C."/>
            <person name="Detter J.C."/>
            <person name="Bruce D."/>
            <person name="Goodwin L."/>
            <person name="Chain P."/>
            <person name="Pitluck S."/>
            <person name="Goker M."/>
            <person name="Ovchinikova G."/>
            <person name="Pati A."/>
            <person name="Ivanova N."/>
            <person name="Mavromatis K."/>
            <person name="Chen A."/>
            <person name="Palaniappan K."/>
            <person name="Land M."/>
            <person name="Hauser L."/>
            <person name="Chang Y.J."/>
            <person name="Jeffries C.D."/>
            <person name="Bristow J."/>
            <person name="Eisen J.A."/>
            <person name="Markowitz V."/>
            <person name="Hugenholtz P."/>
            <person name="Kyrpides N.C."/>
            <person name="Klenk H.P."/>
        </authorList>
    </citation>
    <scope>NUCLEOTIDE SEQUENCE [LARGE SCALE GENOMIC DNA]</scope>
    <source>
        <strain evidence="7">DSM 44728 / CIP 108903 / NRRL B-16338 / NBRC 102104 / LLR-40K-21</strain>
    </source>
</reference>
<dbReference type="EMBL" id="CP001778">
    <property type="protein sequence ID" value="ADD45214.1"/>
    <property type="molecule type" value="Genomic_DNA"/>
</dbReference>